<protein>
    <recommendedName>
        <fullName evidence="1">Thioesterase domain-containing protein</fullName>
    </recommendedName>
</protein>
<comment type="caution">
    <text evidence="2">The sequence shown here is derived from an EMBL/GenBank/DDBJ whole genome shotgun (WGS) entry which is preliminary data.</text>
</comment>
<gene>
    <name evidence="2" type="ORF">LCGC14_1657380</name>
</gene>
<evidence type="ECO:0000313" key="2">
    <source>
        <dbReference type="EMBL" id="KKM19269.1"/>
    </source>
</evidence>
<sequence>MTVNSFDPAQNGWEMTQYDGFVGLVGPFWKRENADGSTSHGFEAEERHVNLLGVVQGGMLMTFADRSLGLEAWKAAGDQPSTTVQFNMNFIAAAQIGSFVEVTPVVTRATRSLIFMEGRLVNGETELATA</sequence>
<dbReference type="SUPFAM" id="SSF54637">
    <property type="entry name" value="Thioesterase/thiol ester dehydrase-isomerase"/>
    <property type="match status" value="1"/>
</dbReference>
<proteinExistence type="predicted"/>
<dbReference type="InterPro" id="IPR006683">
    <property type="entry name" value="Thioestr_dom"/>
</dbReference>
<dbReference type="Pfam" id="PF03061">
    <property type="entry name" value="4HBT"/>
    <property type="match status" value="1"/>
</dbReference>
<feature type="domain" description="Thioesterase" evidence="1">
    <location>
        <begin position="53"/>
        <end position="127"/>
    </location>
</feature>
<dbReference type="InterPro" id="IPR029069">
    <property type="entry name" value="HotDog_dom_sf"/>
</dbReference>
<name>A0A0F9IHH2_9ZZZZ</name>
<organism evidence="2">
    <name type="scientific">marine sediment metagenome</name>
    <dbReference type="NCBI Taxonomy" id="412755"/>
    <lineage>
        <taxon>unclassified sequences</taxon>
        <taxon>metagenomes</taxon>
        <taxon>ecological metagenomes</taxon>
    </lineage>
</organism>
<reference evidence="2" key="1">
    <citation type="journal article" date="2015" name="Nature">
        <title>Complex archaea that bridge the gap between prokaryotes and eukaryotes.</title>
        <authorList>
            <person name="Spang A."/>
            <person name="Saw J.H."/>
            <person name="Jorgensen S.L."/>
            <person name="Zaremba-Niedzwiedzka K."/>
            <person name="Martijn J."/>
            <person name="Lind A.E."/>
            <person name="van Eijk R."/>
            <person name="Schleper C."/>
            <person name="Guy L."/>
            <person name="Ettema T.J."/>
        </authorList>
    </citation>
    <scope>NUCLEOTIDE SEQUENCE</scope>
</reference>
<accession>A0A0F9IHH2</accession>
<dbReference type="AlphaFoldDB" id="A0A0F9IHH2"/>
<dbReference type="EMBL" id="LAZR01014031">
    <property type="protein sequence ID" value="KKM19269.1"/>
    <property type="molecule type" value="Genomic_DNA"/>
</dbReference>
<dbReference type="CDD" id="cd03443">
    <property type="entry name" value="PaaI_thioesterase"/>
    <property type="match status" value="1"/>
</dbReference>
<dbReference type="Gene3D" id="3.10.129.10">
    <property type="entry name" value="Hotdog Thioesterase"/>
    <property type="match status" value="1"/>
</dbReference>
<evidence type="ECO:0000259" key="1">
    <source>
        <dbReference type="Pfam" id="PF03061"/>
    </source>
</evidence>
<feature type="non-terminal residue" evidence="2">
    <location>
        <position position="130"/>
    </location>
</feature>